<name>A0A8X6TW35_NEPPI</name>
<dbReference type="AlphaFoldDB" id="A0A8X6TW35"/>
<accession>A0A8X6TW35</accession>
<dbReference type="EMBL" id="BMAW01017198">
    <property type="protein sequence ID" value="GFT52651.1"/>
    <property type="molecule type" value="Genomic_DNA"/>
</dbReference>
<sequence length="100" mass="11506">MGSKKVRISSYSVKDRNAELYRMSYTLNIIHHQRPLMGWKTKKKIALEEPPFSSYRNSKFQGLSPTAVPEGCRFKYINFSSAMVTNSKSVTIDQCINIVR</sequence>
<proteinExistence type="predicted"/>
<dbReference type="Proteomes" id="UP000887013">
    <property type="component" value="Unassembled WGS sequence"/>
</dbReference>
<gene>
    <name evidence="1" type="ORF">NPIL_313721</name>
</gene>
<keyword evidence="2" id="KW-1185">Reference proteome</keyword>
<protein>
    <submittedName>
        <fullName evidence="1">Uncharacterized protein</fullName>
    </submittedName>
</protein>
<reference evidence="1" key="1">
    <citation type="submission" date="2020-08" db="EMBL/GenBank/DDBJ databases">
        <title>Multicomponent nature underlies the extraordinary mechanical properties of spider dragline silk.</title>
        <authorList>
            <person name="Kono N."/>
            <person name="Nakamura H."/>
            <person name="Mori M."/>
            <person name="Yoshida Y."/>
            <person name="Ohtoshi R."/>
            <person name="Malay A.D."/>
            <person name="Moran D.A.P."/>
            <person name="Tomita M."/>
            <person name="Numata K."/>
            <person name="Arakawa K."/>
        </authorList>
    </citation>
    <scope>NUCLEOTIDE SEQUENCE</scope>
</reference>
<organism evidence="1 2">
    <name type="scientific">Nephila pilipes</name>
    <name type="common">Giant wood spider</name>
    <name type="synonym">Nephila maculata</name>
    <dbReference type="NCBI Taxonomy" id="299642"/>
    <lineage>
        <taxon>Eukaryota</taxon>
        <taxon>Metazoa</taxon>
        <taxon>Ecdysozoa</taxon>
        <taxon>Arthropoda</taxon>
        <taxon>Chelicerata</taxon>
        <taxon>Arachnida</taxon>
        <taxon>Araneae</taxon>
        <taxon>Araneomorphae</taxon>
        <taxon>Entelegynae</taxon>
        <taxon>Araneoidea</taxon>
        <taxon>Nephilidae</taxon>
        <taxon>Nephila</taxon>
    </lineage>
</organism>
<comment type="caution">
    <text evidence="1">The sequence shown here is derived from an EMBL/GenBank/DDBJ whole genome shotgun (WGS) entry which is preliminary data.</text>
</comment>
<evidence type="ECO:0000313" key="2">
    <source>
        <dbReference type="Proteomes" id="UP000887013"/>
    </source>
</evidence>
<evidence type="ECO:0000313" key="1">
    <source>
        <dbReference type="EMBL" id="GFT52651.1"/>
    </source>
</evidence>